<accession>A0ABQ3U6B6</accession>
<organism evidence="2 3">
    <name type="scientific">Streptomyces hygroscopicus</name>
    <dbReference type="NCBI Taxonomy" id="1912"/>
    <lineage>
        <taxon>Bacteria</taxon>
        <taxon>Bacillati</taxon>
        <taxon>Actinomycetota</taxon>
        <taxon>Actinomycetes</taxon>
        <taxon>Kitasatosporales</taxon>
        <taxon>Streptomycetaceae</taxon>
        <taxon>Streptomyces</taxon>
        <taxon>Streptomyces violaceusniger group</taxon>
    </lineage>
</organism>
<comment type="caution">
    <text evidence="2">The sequence shown here is derived from an EMBL/GenBank/DDBJ whole genome shotgun (WGS) entry which is preliminary data.</text>
</comment>
<dbReference type="Proteomes" id="UP001054854">
    <property type="component" value="Unassembled WGS sequence"/>
</dbReference>
<feature type="transmembrane region" description="Helical" evidence="1">
    <location>
        <begin position="12"/>
        <end position="32"/>
    </location>
</feature>
<name>A0ABQ3U6B6_STRHY</name>
<feature type="transmembrane region" description="Helical" evidence="1">
    <location>
        <begin position="44"/>
        <end position="63"/>
    </location>
</feature>
<reference evidence="2" key="1">
    <citation type="submission" date="2024-05" db="EMBL/GenBank/DDBJ databases">
        <title>Whole genome shotgun sequence of Streptomyces hygroscopicus NBRC 113678.</title>
        <authorList>
            <person name="Komaki H."/>
            <person name="Tamura T."/>
        </authorList>
    </citation>
    <scope>NUCLEOTIDE SEQUENCE</scope>
    <source>
        <strain evidence="2">N11-34</strain>
    </source>
</reference>
<protein>
    <recommendedName>
        <fullName evidence="4">Integral membrane protein</fullName>
    </recommendedName>
</protein>
<evidence type="ECO:0008006" key="4">
    <source>
        <dbReference type="Google" id="ProtNLM"/>
    </source>
</evidence>
<gene>
    <name evidence="2" type="ORF">TPA0910_55720</name>
</gene>
<keyword evidence="3" id="KW-1185">Reference proteome</keyword>
<keyword evidence="1" id="KW-0812">Transmembrane</keyword>
<dbReference type="RefSeq" id="WP_236258470.1">
    <property type="nucleotide sequence ID" value="NZ_BNEK01000005.1"/>
</dbReference>
<keyword evidence="1" id="KW-1133">Transmembrane helix</keyword>
<evidence type="ECO:0000256" key="1">
    <source>
        <dbReference type="SAM" id="Phobius"/>
    </source>
</evidence>
<sequence length="66" mass="6989">MTPVHVDWLSLVFGPLALIALWSAFFAQRAAARRGESAPGWGKAVQGVGMVLLLLVALSNMVWGGP</sequence>
<proteinExistence type="predicted"/>
<keyword evidence="1" id="KW-0472">Membrane</keyword>
<evidence type="ECO:0000313" key="2">
    <source>
        <dbReference type="EMBL" id="GHJ31139.1"/>
    </source>
</evidence>
<evidence type="ECO:0000313" key="3">
    <source>
        <dbReference type="Proteomes" id="UP001054854"/>
    </source>
</evidence>
<dbReference type="EMBL" id="BNEK01000005">
    <property type="protein sequence ID" value="GHJ31139.1"/>
    <property type="molecule type" value="Genomic_DNA"/>
</dbReference>